<dbReference type="Gene3D" id="3.40.50.10810">
    <property type="entry name" value="Tandem AAA-ATPase domain"/>
    <property type="match status" value="1"/>
</dbReference>
<feature type="compositionally biased region" description="Basic residues" evidence="4">
    <location>
        <begin position="269"/>
        <end position="278"/>
    </location>
</feature>
<feature type="region of interest" description="Disordered" evidence="4">
    <location>
        <begin position="1"/>
        <end position="120"/>
    </location>
</feature>
<dbReference type="Pfam" id="PF00271">
    <property type="entry name" value="Helicase_C"/>
    <property type="match status" value="1"/>
</dbReference>
<evidence type="ECO:0000256" key="1">
    <source>
        <dbReference type="ARBA" id="ARBA00004123"/>
    </source>
</evidence>
<dbReference type="InterPro" id="IPR050496">
    <property type="entry name" value="SNF2_RAD54_helicase_repair"/>
</dbReference>
<comment type="subcellular location">
    <subcellularLocation>
        <location evidence="1">Nucleus</location>
    </subcellularLocation>
</comment>
<evidence type="ECO:0000256" key="2">
    <source>
        <dbReference type="ARBA" id="ARBA00022801"/>
    </source>
</evidence>
<dbReference type="InterPro" id="IPR000330">
    <property type="entry name" value="SNF2_N"/>
</dbReference>
<feature type="compositionally biased region" description="Polar residues" evidence="4">
    <location>
        <begin position="240"/>
        <end position="252"/>
    </location>
</feature>
<dbReference type="SMART" id="SM00487">
    <property type="entry name" value="DEXDc"/>
    <property type="match status" value="1"/>
</dbReference>
<keyword evidence="3" id="KW-0539">Nucleus</keyword>
<dbReference type="VEuPathDB" id="FungiDB:H257_02269"/>
<feature type="domain" description="Helicase C-terminal" evidence="6">
    <location>
        <begin position="746"/>
        <end position="903"/>
    </location>
</feature>
<protein>
    <submittedName>
        <fullName evidence="7">Uncharacterized protein</fullName>
    </submittedName>
</protein>
<dbReference type="PANTHER" id="PTHR45629">
    <property type="entry name" value="SNF2/RAD54 FAMILY MEMBER"/>
    <property type="match status" value="1"/>
</dbReference>
<gene>
    <name evidence="7" type="ORF">H257_02269</name>
</gene>
<dbReference type="InterPro" id="IPR001650">
    <property type="entry name" value="Helicase_C-like"/>
</dbReference>
<dbReference type="SMART" id="SM00490">
    <property type="entry name" value="HELICc"/>
    <property type="match status" value="1"/>
</dbReference>
<feature type="compositionally biased region" description="Acidic residues" evidence="4">
    <location>
        <begin position="253"/>
        <end position="263"/>
    </location>
</feature>
<evidence type="ECO:0000259" key="5">
    <source>
        <dbReference type="PROSITE" id="PS51192"/>
    </source>
</evidence>
<evidence type="ECO:0000259" key="6">
    <source>
        <dbReference type="PROSITE" id="PS51194"/>
    </source>
</evidence>
<dbReference type="PROSITE" id="PS51192">
    <property type="entry name" value="HELICASE_ATP_BIND_1"/>
    <property type="match status" value="1"/>
</dbReference>
<feature type="compositionally biased region" description="Low complexity" evidence="4">
    <location>
        <begin position="195"/>
        <end position="208"/>
    </location>
</feature>
<dbReference type="InterPro" id="IPR038718">
    <property type="entry name" value="SNF2-like_sf"/>
</dbReference>
<proteinExistence type="predicted"/>
<dbReference type="FunFam" id="3.40.50.10810:FF:000019">
    <property type="entry name" value="DNA excision repair protein ERCC-6-like 2 isoform X1"/>
    <property type="match status" value="1"/>
</dbReference>
<dbReference type="GO" id="GO:0016787">
    <property type="term" value="F:hydrolase activity"/>
    <property type="evidence" value="ECO:0007669"/>
    <property type="project" value="UniProtKB-KW"/>
</dbReference>
<feature type="domain" description="Helicase ATP-binding" evidence="5">
    <location>
        <begin position="376"/>
        <end position="551"/>
    </location>
</feature>
<dbReference type="CDD" id="cd18793">
    <property type="entry name" value="SF2_C_SNF"/>
    <property type="match status" value="1"/>
</dbReference>
<dbReference type="GO" id="GO:0005634">
    <property type="term" value="C:nucleus"/>
    <property type="evidence" value="ECO:0007669"/>
    <property type="project" value="UniProtKB-SubCell"/>
</dbReference>
<dbReference type="Pfam" id="PF00176">
    <property type="entry name" value="SNF2-rel_dom"/>
    <property type="match status" value="1"/>
</dbReference>
<feature type="region of interest" description="Disordered" evidence="4">
    <location>
        <begin position="137"/>
        <end position="340"/>
    </location>
</feature>
<evidence type="ECO:0000313" key="7">
    <source>
        <dbReference type="EMBL" id="ETV85651.1"/>
    </source>
</evidence>
<dbReference type="PROSITE" id="PS51194">
    <property type="entry name" value="HELICASE_CTER"/>
    <property type="match status" value="1"/>
</dbReference>
<dbReference type="SUPFAM" id="SSF52540">
    <property type="entry name" value="P-loop containing nucleoside triphosphate hydrolases"/>
    <property type="match status" value="2"/>
</dbReference>
<evidence type="ECO:0000256" key="3">
    <source>
        <dbReference type="ARBA" id="ARBA00023242"/>
    </source>
</evidence>
<dbReference type="GeneID" id="20804265"/>
<dbReference type="RefSeq" id="XP_009824123.1">
    <property type="nucleotide sequence ID" value="XM_009825821.1"/>
</dbReference>
<name>W4H249_APHAT</name>
<dbReference type="EMBL" id="KI913117">
    <property type="protein sequence ID" value="ETV85651.1"/>
    <property type="molecule type" value="Genomic_DNA"/>
</dbReference>
<sequence length="1008" mass="112172">MDLLSSSSDDEEAPPLATHATSFAYKPPSLPTYQCAKPSLSVFSSSSDDDDENNLMGTARNVVGGTKRPRPTPHGRNVRDESKSSSSESSSSSDEAFPISGPSRQASSPRQPDGKMSAIQHLLSLNANALSLPMFQHLLPPPVRRPPSPRRDAIQATPSPPPSTTPETHAKTDRRTKDVGPQERIFASPCTYQTPSNPSPSSSSNVRPRSPPPRPAYISPFGRQKLTECLPVPPLRRRSLTTPSKPTDNNISDIDEWFSDIDEPPVVTKRARHSHPPKTAKNPLLFSDEPVKRTRPPPPKTPSPSLALTTHPPHDDDDDLMELDQTWPQLPPPEDQSPEDVETPLVLQQGDRVVQVHGRFNQFLLPYQREGVRWLFEAVRGNRGAILGDDMGLGKTVQILALLSAVLFKHGTAKADKRHKSDESPGPVLVVVPASLLANWELECKVWMCCRVAILHGKPKDRRDILEAMARDAYEVVLCSYDLLKLHLSELNVIEWYIVVLDELHNLKNPEAQITKAVQQLACKRKLGLSGTLMQNNADELHCVLDTIHPNCLGSLNDFRAFYIDDIKFARKKSAAPQAIARSEAKERQLRQLLQPYYLHRDKTVNPQFTKIKKHDQVVLCPLTKLQRSVYVRVTSLPEYQALMDPDTKEVDPPGVLWRHVHPTGDKCAQCPLNCIQFVAMTQLLKIANHLDLIRVNPADSTDQQAATKAFATVAFGSDVDEAGGLTRAAGLFDKMNSALCGKMEVLKGLLERWRVKREKALVFSRNVRMLDILQAFVISQGLAYVRLDGGTKVDERLNLVHAFNQDPSLGVFLISTKAGGLGLNITSATNVVVFDPSWNPAHDCQAQDRAYRIGQTKDVHVYRLVTMGTIEEMIYARQIYKQHMADTTLEGKSMPRYFEAIQGVKSQQGELFGVRNLLQFQPQGVMKAIQDRRAMAETNEEAEADQVVMVDNVLELRAASGQASGGDEEWPVVEELALSQAIPSKKQVPLKKEFNLYVPQYLQQPKE</sequence>
<dbReference type="AlphaFoldDB" id="W4H249"/>
<accession>W4H249</accession>
<dbReference type="PANTHER" id="PTHR45629:SF7">
    <property type="entry name" value="DNA EXCISION REPAIR PROTEIN ERCC-6-RELATED"/>
    <property type="match status" value="1"/>
</dbReference>
<reference evidence="7" key="1">
    <citation type="submission" date="2013-12" db="EMBL/GenBank/DDBJ databases">
        <title>The Genome Sequence of Aphanomyces astaci APO3.</title>
        <authorList>
            <consortium name="The Broad Institute Genomics Platform"/>
            <person name="Russ C."/>
            <person name="Tyler B."/>
            <person name="van West P."/>
            <person name="Dieguez-Uribeondo J."/>
            <person name="Young S.K."/>
            <person name="Zeng Q."/>
            <person name="Gargeya S."/>
            <person name="Fitzgerald M."/>
            <person name="Abouelleil A."/>
            <person name="Alvarado L."/>
            <person name="Chapman S.B."/>
            <person name="Gainer-Dewar J."/>
            <person name="Goldberg J."/>
            <person name="Griggs A."/>
            <person name="Gujja S."/>
            <person name="Hansen M."/>
            <person name="Howarth C."/>
            <person name="Imamovic A."/>
            <person name="Ireland A."/>
            <person name="Larimer J."/>
            <person name="McCowan C."/>
            <person name="Murphy C."/>
            <person name="Pearson M."/>
            <person name="Poon T.W."/>
            <person name="Priest M."/>
            <person name="Roberts A."/>
            <person name="Saif S."/>
            <person name="Shea T."/>
            <person name="Sykes S."/>
            <person name="Wortman J."/>
            <person name="Nusbaum C."/>
            <person name="Birren B."/>
        </authorList>
    </citation>
    <scope>NUCLEOTIDE SEQUENCE [LARGE SCALE GENOMIC DNA]</scope>
    <source>
        <strain evidence="7">APO3</strain>
    </source>
</reference>
<dbReference type="STRING" id="112090.W4H249"/>
<evidence type="ECO:0000256" key="4">
    <source>
        <dbReference type="SAM" id="MobiDB-lite"/>
    </source>
</evidence>
<dbReference type="InterPro" id="IPR049730">
    <property type="entry name" value="SNF2/RAD54-like_C"/>
</dbReference>
<organism evidence="7">
    <name type="scientific">Aphanomyces astaci</name>
    <name type="common">Crayfish plague agent</name>
    <dbReference type="NCBI Taxonomy" id="112090"/>
    <lineage>
        <taxon>Eukaryota</taxon>
        <taxon>Sar</taxon>
        <taxon>Stramenopiles</taxon>
        <taxon>Oomycota</taxon>
        <taxon>Saprolegniomycetes</taxon>
        <taxon>Saprolegniales</taxon>
        <taxon>Verrucalvaceae</taxon>
        <taxon>Aphanomyces</taxon>
    </lineage>
</organism>
<dbReference type="OrthoDB" id="448448at2759"/>
<feature type="compositionally biased region" description="Low complexity" evidence="4">
    <location>
        <begin position="84"/>
        <end position="93"/>
    </location>
</feature>
<dbReference type="InterPro" id="IPR014001">
    <property type="entry name" value="Helicase_ATP-bd"/>
</dbReference>
<dbReference type="GO" id="GO:0005524">
    <property type="term" value="F:ATP binding"/>
    <property type="evidence" value="ECO:0007669"/>
    <property type="project" value="InterPro"/>
</dbReference>
<keyword evidence="2" id="KW-0378">Hydrolase</keyword>
<dbReference type="InterPro" id="IPR027417">
    <property type="entry name" value="P-loop_NTPase"/>
</dbReference>
<dbReference type="Gene3D" id="3.40.50.300">
    <property type="entry name" value="P-loop containing nucleotide triphosphate hydrolases"/>
    <property type="match status" value="1"/>
</dbReference>
<feature type="compositionally biased region" description="Basic and acidic residues" evidence="4">
    <location>
        <begin position="168"/>
        <end position="181"/>
    </location>
</feature>